<organism evidence="3 4">
    <name type="scientific">Ferrimonas lipolytica</name>
    <dbReference type="NCBI Taxonomy" id="2724191"/>
    <lineage>
        <taxon>Bacteria</taxon>
        <taxon>Pseudomonadati</taxon>
        <taxon>Pseudomonadota</taxon>
        <taxon>Gammaproteobacteria</taxon>
        <taxon>Alteromonadales</taxon>
        <taxon>Ferrimonadaceae</taxon>
        <taxon>Ferrimonas</taxon>
    </lineage>
</organism>
<dbReference type="InterPro" id="IPR007168">
    <property type="entry name" value="Phageshock_PspC_N"/>
</dbReference>
<evidence type="ECO:0000313" key="3">
    <source>
        <dbReference type="EMBL" id="QIZ77781.1"/>
    </source>
</evidence>
<keyword evidence="1" id="KW-1133">Transmembrane helix</keyword>
<feature type="transmembrane region" description="Helical" evidence="1">
    <location>
        <begin position="32"/>
        <end position="55"/>
    </location>
</feature>
<dbReference type="AlphaFoldDB" id="A0A6H1UFC0"/>
<dbReference type="KEGG" id="fes:HER31_13265"/>
<keyword evidence="4" id="KW-1185">Reference proteome</keyword>
<evidence type="ECO:0000256" key="1">
    <source>
        <dbReference type="SAM" id="Phobius"/>
    </source>
</evidence>
<keyword evidence="1" id="KW-0812">Transmembrane</keyword>
<name>A0A6H1UFC0_9GAMM</name>
<evidence type="ECO:0000313" key="4">
    <source>
        <dbReference type="Proteomes" id="UP000501602"/>
    </source>
</evidence>
<dbReference type="Pfam" id="PF04024">
    <property type="entry name" value="PspC"/>
    <property type="match status" value="1"/>
</dbReference>
<gene>
    <name evidence="3" type="ORF">HER31_13265</name>
</gene>
<reference evidence="3 4" key="1">
    <citation type="submission" date="2020-04" db="EMBL/GenBank/DDBJ databases">
        <title>Ferrimonas sp. S7 isolated from sea water.</title>
        <authorList>
            <person name="Bae S.S."/>
            <person name="Baek K."/>
        </authorList>
    </citation>
    <scope>NUCLEOTIDE SEQUENCE [LARGE SCALE GENOMIC DNA]</scope>
    <source>
        <strain evidence="3 4">S7</strain>
    </source>
</reference>
<proteinExistence type="predicted"/>
<sequence>MNGIVRPSEAWIYGVVAGLSARLELSTTWCRVAALGLLYIAPLKALVIYCLALWLMPKSWRGC</sequence>
<dbReference type="RefSeq" id="WP_168661098.1">
    <property type="nucleotide sequence ID" value="NZ_CP051180.1"/>
</dbReference>
<evidence type="ECO:0000259" key="2">
    <source>
        <dbReference type="Pfam" id="PF04024"/>
    </source>
</evidence>
<dbReference type="EMBL" id="CP051180">
    <property type="protein sequence ID" value="QIZ77781.1"/>
    <property type="molecule type" value="Genomic_DNA"/>
</dbReference>
<dbReference type="Proteomes" id="UP000501602">
    <property type="component" value="Chromosome"/>
</dbReference>
<feature type="domain" description="Phage shock protein PspC N-terminal" evidence="2">
    <location>
        <begin position="5"/>
        <end position="58"/>
    </location>
</feature>
<keyword evidence="1" id="KW-0472">Membrane</keyword>
<accession>A0A6H1UFC0</accession>
<protein>
    <submittedName>
        <fullName evidence="3">PspC domain-containing protein</fullName>
    </submittedName>
</protein>